<comment type="subcellular location">
    <subcellularLocation>
        <location evidence="1 10">Cell outer membrane</location>
        <topology evidence="1 10">Multi-pass membrane protein</topology>
    </subcellularLocation>
</comment>
<keyword evidence="8 10" id="KW-0472">Membrane</keyword>
<keyword evidence="4" id="KW-0406">Ion transport</keyword>
<keyword evidence="3 10" id="KW-1134">Transmembrane beta strand</keyword>
<dbReference type="SUPFAM" id="SSF56935">
    <property type="entry name" value="Porins"/>
    <property type="match status" value="1"/>
</dbReference>
<evidence type="ECO:0000256" key="6">
    <source>
        <dbReference type="ARBA" id="ARBA00023004"/>
    </source>
</evidence>
<evidence type="ECO:0000256" key="1">
    <source>
        <dbReference type="ARBA" id="ARBA00004571"/>
    </source>
</evidence>
<keyword evidence="7 11" id="KW-0798">TonB box</keyword>
<keyword evidence="6" id="KW-0408">Iron</keyword>
<evidence type="ECO:0000256" key="3">
    <source>
        <dbReference type="ARBA" id="ARBA00022452"/>
    </source>
</evidence>
<evidence type="ECO:0000256" key="5">
    <source>
        <dbReference type="ARBA" id="ARBA00022692"/>
    </source>
</evidence>
<dbReference type="InterPro" id="IPR000531">
    <property type="entry name" value="Beta-barrel_TonB"/>
</dbReference>
<dbReference type="InterPro" id="IPR023996">
    <property type="entry name" value="TonB-dep_OMP_SusC/RagA"/>
</dbReference>
<evidence type="ECO:0008006" key="17">
    <source>
        <dbReference type="Google" id="ProtNLM"/>
    </source>
</evidence>
<feature type="domain" description="Secretin/TonB short N-terminal" evidence="13">
    <location>
        <begin position="74"/>
        <end position="117"/>
    </location>
</feature>
<dbReference type="GO" id="GO:0009279">
    <property type="term" value="C:cell outer membrane"/>
    <property type="evidence" value="ECO:0007669"/>
    <property type="project" value="UniProtKB-SubCell"/>
</dbReference>
<dbReference type="Gene3D" id="2.170.130.10">
    <property type="entry name" value="TonB-dependent receptor, plug domain"/>
    <property type="match status" value="1"/>
</dbReference>
<dbReference type="Pfam" id="PF00593">
    <property type="entry name" value="TonB_dep_Rec_b-barrel"/>
    <property type="match status" value="1"/>
</dbReference>
<evidence type="ECO:0000259" key="13">
    <source>
        <dbReference type="Pfam" id="PF07660"/>
    </source>
</evidence>
<dbReference type="InterPro" id="IPR023997">
    <property type="entry name" value="TonB-dep_OMP_SusC/RagA_CS"/>
</dbReference>
<dbReference type="InterPro" id="IPR036942">
    <property type="entry name" value="Beta-barrel_TonB_sf"/>
</dbReference>
<dbReference type="Proteomes" id="UP000250831">
    <property type="component" value="Unassembled WGS sequence"/>
</dbReference>
<evidence type="ECO:0000259" key="14">
    <source>
        <dbReference type="Pfam" id="PF07715"/>
    </source>
</evidence>
<dbReference type="AlphaFoldDB" id="A0A363NZL3"/>
<dbReference type="InterPro" id="IPR012910">
    <property type="entry name" value="Plug_dom"/>
</dbReference>
<sequence length="1171" mass="131369">MYKIIKKDVHRLFSRTKPYIMKISLTTISCFLVCLQISATALAQKVTLKNKSITLKEAFREVNKQTGYHYLWSAKRVNSNTRIAIDIKNMELDQAIQQIIHGLQLSYKIQGKLITIRERENTPTVANLEQIGDNRQQETIIVRGRIVDSLARPLIGVTIRVISANKRVVKESKSDSHGEITIESVPKQSFLEISLLGYRRLHLAATENIGTIRMDVLAESLEELVVVGYITKRASEVTGAVQSVKGEELRNSVSTPNVLSMLKGKTTGLYITESTGESGAKGQVVARGQSSMTTPTNNYLGPLIVVDGVITNYQSLQDAVNPADIEDISVLKDAASTAIYGSRAAQGVIVVTTKRGQAGKSTVEARVQAGVIQPVRDIRFMNTTELIDFMDTQMKRYWEQTPSIRTTFPNVADFIRERRVYTDEDRTRNFNWEDKIYSNGNFTNTEVGVRHGTHKTKFYMGVGWFKENGALYDNGFDRKNIRFNIDHAISSKLLARINVSSIIDRITKRNGVPELYMIQPFMYPYDNAGNLLDSLPVRQSSNYGPAYTTWTQNFLAETGYDNTKLTKVQNHLASISLRYNILPFLSFQTSNSLNFVGTNVNSYLDPRSFSGKYGGYPYLFSPTSAVLPNGTLEIDDTKFVDYLMSNTLNFNKTVGGNHVISALVGQEWGKRTTEIMDIDMYNVLPSERNMGAAQNFGSVINVAYGFPYKPSGNYQERATFSVFGQADYSYAGRYMASISVRTDATTNFGRDKRYGTFYSFSGGWNISKESFFKNIQAIDNLRLRASYGTSGRDLGDGYLNTTFYSETARYEQVDNIGAVITQLANPMISWETLHNSNIGLDIALLKNRINLSADIYHKRSDGLLQQVSLPSAQGALTQYQNVGQIVNRGIEVSLSTHNVKSAHFNWHTSFNFSYNKNKLTRLYQDSLLDSYSRSYYRKIGEDINVIKAIQFAGINPENGNMQHYNFDEKGNQIIVEGIGQVSNLANWQRVGQATPRFFGGFTNSFQYKNYSLNVEWWFQVGNYTQMSLVNNFQAPTAPRLGRNNVVFADNQHVWQGPGDMQANYPDVFSTDPNAWTALTYRSSKMWGNASHARLRNVRFTYSLPNGVLKALKLARADVFVSGDNLYVIKHKDFVGVDPEGAVLGGVNTSYGGAGTGFANPRRFLLGMQLTF</sequence>
<evidence type="ECO:0000313" key="15">
    <source>
        <dbReference type="EMBL" id="PUV26256.1"/>
    </source>
</evidence>
<gene>
    <name evidence="15" type="ORF">DCO56_04690</name>
</gene>
<dbReference type="EMBL" id="QCXX01000001">
    <property type="protein sequence ID" value="PUV26256.1"/>
    <property type="molecule type" value="Genomic_DNA"/>
</dbReference>
<dbReference type="InterPro" id="IPR008969">
    <property type="entry name" value="CarboxyPept-like_regulatory"/>
</dbReference>
<accession>A0A363NZL3</accession>
<evidence type="ECO:0000256" key="2">
    <source>
        <dbReference type="ARBA" id="ARBA00022448"/>
    </source>
</evidence>
<dbReference type="Gene3D" id="2.40.170.20">
    <property type="entry name" value="TonB-dependent receptor, beta-barrel domain"/>
    <property type="match status" value="1"/>
</dbReference>
<proteinExistence type="inferred from homology"/>
<evidence type="ECO:0000256" key="11">
    <source>
        <dbReference type="RuleBase" id="RU003357"/>
    </source>
</evidence>
<keyword evidence="16" id="KW-1185">Reference proteome</keyword>
<keyword evidence="9 10" id="KW-0998">Cell outer membrane</keyword>
<feature type="domain" description="TonB-dependent receptor plug" evidence="14">
    <location>
        <begin position="235"/>
        <end position="348"/>
    </location>
</feature>
<evidence type="ECO:0000259" key="12">
    <source>
        <dbReference type="Pfam" id="PF00593"/>
    </source>
</evidence>
<dbReference type="NCBIfam" id="TIGR04056">
    <property type="entry name" value="OMP_RagA_SusC"/>
    <property type="match status" value="1"/>
</dbReference>
<keyword evidence="4" id="KW-0410">Iron transport</keyword>
<feature type="domain" description="TonB-dependent receptor-like beta-barrel" evidence="12">
    <location>
        <begin position="527"/>
        <end position="1010"/>
    </location>
</feature>
<dbReference type="GO" id="GO:0006826">
    <property type="term" value="P:iron ion transport"/>
    <property type="evidence" value="ECO:0007669"/>
    <property type="project" value="UniProtKB-KW"/>
</dbReference>
<dbReference type="OrthoDB" id="9768177at2"/>
<organism evidence="15 16">
    <name type="scientific">Sphingobacterium athyrii</name>
    <dbReference type="NCBI Taxonomy" id="2152717"/>
    <lineage>
        <taxon>Bacteria</taxon>
        <taxon>Pseudomonadati</taxon>
        <taxon>Bacteroidota</taxon>
        <taxon>Sphingobacteriia</taxon>
        <taxon>Sphingobacteriales</taxon>
        <taxon>Sphingobacteriaceae</taxon>
        <taxon>Sphingobacterium</taxon>
    </lineage>
</organism>
<name>A0A363NZL3_9SPHI</name>
<dbReference type="Pfam" id="PF07660">
    <property type="entry name" value="STN"/>
    <property type="match status" value="1"/>
</dbReference>
<dbReference type="Pfam" id="PF07715">
    <property type="entry name" value="Plug"/>
    <property type="match status" value="1"/>
</dbReference>
<keyword evidence="5 10" id="KW-0812">Transmembrane</keyword>
<evidence type="ECO:0000313" key="16">
    <source>
        <dbReference type="Proteomes" id="UP000250831"/>
    </source>
</evidence>
<reference evidence="15 16" key="1">
    <citation type="submission" date="2018-04" db="EMBL/GenBank/DDBJ databases">
        <title>Sphingobacterium sp. M46 Genome.</title>
        <authorList>
            <person name="Cheng J."/>
            <person name="Li Y."/>
        </authorList>
    </citation>
    <scope>NUCLEOTIDE SEQUENCE [LARGE SCALE GENOMIC DNA]</scope>
    <source>
        <strain evidence="15 16">M46</strain>
    </source>
</reference>
<evidence type="ECO:0000256" key="10">
    <source>
        <dbReference type="PROSITE-ProRule" id="PRU01360"/>
    </source>
</evidence>
<protein>
    <recommendedName>
        <fullName evidence="17">SusC/RagA family TonB-linked outer membrane protein</fullName>
    </recommendedName>
</protein>
<evidence type="ECO:0000256" key="8">
    <source>
        <dbReference type="ARBA" id="ARBA00023136"/>
    </source>
</evidence>
<dbReference type="PROSITE" id="PS52016">
    <property type="entry name" value="TONB_DEPENDENT_REC_3"/>
    <property type="match status" value="1"/>
</dbReference>
<evidence type="ECO:0000256" key="9">
    <source>
        <dbReference type="ARBA" id="ARBA00023237"/>
    </source>
</evidence>
<dbReference type="InterPro" id="IPR039426">
    <property type="entry name" value="TonB-dep_rcpt-like"/>
</dbReference>
<evidence type="ECO:0000256" key="4">
    <source>
        <dbReference type="ARBA" id="ARBA00022496"/>
    </source>
</evidence>
<keyword evidence="2 10" id="KW-0813">Transport</keyword>
<dbReference type="NCBIfam" id="TIGR04057">
    <property type="entry name" value="SusC_RagA_signa"/>
    <property type="match status" value="1"/>
</dbReference>
<comment type="similarity">
    <text evidence="10 11">Belongs to the TonB-dependent receptor family.</text>
</comment>
<comment type="caution">
    <text evidence="15">The sequence shown here is derived from an EMBL/GenBank/DDBJ whole genome shotgun (WGS) entry which is preliminary data.</text>
</comment>
<dbReference type="InterPro" id="IPR037066">
    <property type="entry name" value="Plug_dom_sf"/>
</dbReference>
<evidence type="ECO:0000256" key="7">
    <source>
        <dbReference type="ARBA" id="ARBA00023077"/>
    </source>
</evidence>
<dbReference type="InterPro" id="IPR011662">
    <property type="entry name" value="Secretin/TonB_short_N"/>
</dbReference>
<dbReference type="SUPFAM" id="SSF49464">
    <property type="entry name" value="Carboxypeptidase regulatory domain-like"/>
    <property type="match status" value="1"/>
</dbReference>